<protein>
    <submittedName>
        <fullName evidence="2">Uncharacterized protein</fullName>
    </submittedName>
</protein>
<evidence type="ECO:0000313" key="3">
    <source>
        <dbReference type="Proteomes" id="UP000481861"/>
    </source>
</evidence>
<proteinExistence type="predicted"/>
<evidence type="ECO:0000313" key="2">
    <source>
        <dbReference type="EMBL" id="KAF2866858.1"/>
    </source>
</evidence>
<sequence>MAPLASAGCQQSRLRSQDGASRPSGAKRSEKTYKGTIGHSGTGAVSPWVLNTAPIAGTSRLARAERREVKSTAGVWLRLQLSPYPVRLACVGVVLCI</sequence>
<dbReference type="AlphaFoldDB" id="A0A7C8M351"/>
<name>A0A7C8M351_9PLEO</name>
<dbReference type="Proteomes" id="UP000481861">
    <property type="component" value="Unassembled WGS sequence"/>
</dbReference>
<keyword evidence="3" id="KW-1185">Reference proteome</keyword>
<gene>
    <name evidence="2" type="ORF">BDV95DRAFT_189375</name>
</gene>
<feature type="region of interest" description="Disordered" evidence="1">
    <location>
        <begin position="1"/>
        <end position="45"/>
    </location>
</feature>
<evidence type="ECO:0000256" key="1">
    <source>
        <dbReference type="SAM" id="MobiDB-lite"/>
    </source>
</evidence>
<accession>A0A7C8M351</accession>
<comment type="caution">
    <text evidence="2">The sequence shown here is derived from an EMBL/GenBank/DDBJ whole genome shotgun (WGS) entry which is preliminary data.</text>
</comment>
<dbReference type="EMBL" id="JAADJZ010000025">
    <property type="protein sequence ID" value="KAF2866858.1"/>
    <property type="molecule type" value="Genomic_DNA"/>
</dbReference>
<organism evidence="2 3">
    <name type="scientific">Massariosphaeria phaeospora</name>
    <dbReference type="NCBI Taxonomy" id="100035"/>
    <lineage>
        <taxon>Eukaryota</taxon>
        <taxon>Fungi</taxon>
        <taxon>Dikarya</taxon>
        <taxon>Ascomycota</taxon>
        <taxon>Pezizomycotina</taxon>
        <taxon>Dothideomycetes</taxon>
        <taxon>Pleosporomycetidae</taxon>
        <taxon>Pleosporales</taxon>
        <taxon>Pleosporales incertae sedis</taxon>
        <taxon>Massariosphaeria</taxon>
    </lineage>
</organism>
<reference evidence="2 3" key="1">
    <citation type="submission" date="2020-01" db="EMBL/GenBank/DDBJ databases">
        <authorList>
            <consortium name="DOE Joint Genome Institute"/>
            <person name="Haridas S."/>
            <person name="Albert R."/>
            <person name="Binder M."/>
            <person name="Bloem J."/>
            <person name="Labutti K."/>
            <person name="Salamov A."/>
            <person name="Andreopoulos B."/>
            <person name="Baker S.E."/>
            <person name="Barry K."/>
            <person name="Bills G."/>
            <person name="Bluhm B.H."/>
            <person name="Cannon C."/>
            <person name="Castanera R."/>
            <person name="Culley D.E."/>
            <person name="Daum C."/>
            <person name="Ezra D."/>
            <person name="Gonzalez J.B."/>
            <person name="Henrissat B."/>
            <person name="Kuo A."/>
            <person name="Liang C."/>
            <person name="Lipzen A."/>
            <person name="Lutzoni F."/>
            <person name="Magnuson J."/>
            <person name="Mondo S."/>
            <person name="Nolan M."/>
            <person name="Ohm R."/>
            <person name="Pangilinan J."/>
            <person name="Park H.-J.H."/>
            <person name="Ramirez L."/>
            <person name="Alfaro M."/>
            <person name="Sun H."/>
            <person name="Tritt A."/>
            <person name="Yoshinaga Y."/>
            <person name="Zwiers L.-H.L."/>
            <person name="Turgeon B.G."/>
            <person name="Goodwin S.B."/>
            <person name="Spatafora J.W."/>
            <person name="Crous P.W."/>
            <person name="Grigoriev I.V."/>
        </authorList>
    </citation>
    <scope>NUCLEOTIDE SEQUENCE [LARGE SCALE GENOMIC DNA]</scope>
    <source>
        <strain evidence="2 3">CBS 611.86</strain>
    </source>
</reference>